<comment type="subcellular location">
    <subcellularLocation>
        <location evidence="1">Cell membrane</location>
        <topology evidence="1">Multi-pass membrane protein</topology>
    </subcellularLocation>
</comment>
<dbReference type="GO" id="GO:0022857">
    <property type="term" value="F:transmembrane transporter activity"/>
    <property type="evidence" value="ECO:0007669"/>
    <property type="project" value="TreeGrafter"/>
</dbReference>
<feature type="transmembrane region" description="Helical" evidence="7">
    <location>
        <begin position="326"/>
        <end position="352"/>
    </location>
</feature>
<comment type="similarity">
    <text evidence="6">Belongs to the ABC-4 integral membrane protein family.</text>
</comment>
<evidence type="ECO:0000256" key="7">
    <source>
        <dbReference type="SAM" id="Phobius"/>
    </source>
</evidence>
<evidence type="ECO:0000259" key="8">
    <source>
        <dbReference type="Pfam" id="PF02687"/>
    </source>
</evidence>
<evidence type="ECO:0000256" key="5">
    <source>
        <dbReference type="ARBA" id="ARBA00023136"/>
    </source>
</evidence>
<sequence>MTGWLSRTATGLVGAVVEAWAELRIHRTRVMLSLIGVAVAVAAITSVVGLGAVVQQSQTEQMERQSGRPAALSVSAYSATGDGLSYAEQRTLLADVADRYGITWSTIIGSTTVPVDFARGQAQVQTVVVDRDYGEMRRVDVTDGRWFDERDADRLAPALVVNPAFLAELGSPEIAAHPSAVLHGERSDLVGVVVGTVPAQYAEEPPTVYLQASDAERLMSDDALDAMAPQSEFWVPEAEADALTAAITSQVAATAPEGLEVSVGRSDWGTYDYDPLLSVKILVGGVAGLVLLLGALGLVNISLVTVKQRIREIGVRRSFGASAGRVFFAVMMESIVATVAAGVVGVMAAVAIVKNPWILSFVASGVTDFPPFPLSAALLGLGASLAVGAIAGLLPALVAVRVSVIDAIRY</sequence>
<evidence type="ECO:0000256" key="4">
    <source>
        <dbReference type="ARBA" id="ARBA00022989"/>
    </source>
</evidence>
<dbReference type="InterPro" id="IPR050250">
    <property type="entry name" value="Macrolide_Exporter_MacB"/>
</dbReference>
<feature type="transmembrane region" description="Helical" evidence="7">
    <location>
        <begin position="281"/>
        <end position="306"/>
    </location>
</feature>
<dbReference type="EMBL" id="CP011043">
    <property type="protein sequence ID" value="AJW79308.1"/>
    <property type="molecule type" value="Genomic_DNA"/>
</dbReference>
<gene>
    <name evidence="10" type="ORF">VO01_09395</name>
</gene>
<dbReference type="InterPro" id="IPR025857">
    <property type="entry name" value="MacB_PCD"/>
</dbReference>
<keyword evidence="2" id="KW-1003">Cell membrane</keyword>
<evidence type="ECO:0000256" key="2">
    <source>
        <dbReference type="ARBA" id="ARBA00022475"/>
    </source>
</evidence>
<dbReference type="HOGENOM" id="CLU_682953_0_0_11"/>
<proteinExistence type="inferred from homology"/>
<evidence type="ECO:0000256" key="6">
    <source>
        <dbReference type="ARBA" id="ARBA00038076"/>
    </source>
</evidence>
<evidence type="ECO:0000256" key="1">
    <source>
        <dbReference type="ARBA" id="ARBA00004651"/>
    </source>
</evidence>
<keyword evidence="4 7" id="KW-1133">Transmembrane helix</keyword>
<dbReference type="OrthoDB" id="3510103at2"/>
<accession>A0A0D5CI36</accession>
<keyword evidence="5 7" id="KW-0472">Membrane</keyword>
<evidence type="ECO:0000259" key="9">
    <source>
        <dbReference type="Pfam" id="PF12704"/>
    </source>
</evidence>
<dbReference type="KEGG" id="cmh:VO01_09395"/>
<dbReference type="PANTHER" id="PTHR30572">
    <property type="entry name" value="MEMBRANE COMPONENT OF TRANSPORTER-RELATED"/>
    <property type="match status" value="1"/>
</dbReference>
<evidence type="ECO:0000256" key="3">
    <source>
        <dbReference type="ARBA" id="ARBA00022692"/>
    </source>
</evidence>
<evidence type="ECO:0000313" key="10">
    <source>
        <dbReference type="EMBL" id="AJW79308.1"/>
    </source>
</evidence>
<protein>
    <submittedName>
        <fullName evidence="10">Cell division protein FtsX</fullName>
    </submittedName>
</protein>
<dbReference type="PATRIC" id="fig|33014.5.peg.1939"/>
<dbReference type="PANTHER" id="PTHR30572:SF4">
    <property type="entry name" value="ABC TRANSPORTER PERMEASE YTRF"/>
    <property type="match status" value="1"/>
</dbReference>
<dbReference type="Proteomes" id="UP000032604">
    <property type="component" value="Chromosome"/>
</dbReference>
<evidence type="ECO:0000313" key="11">
    <source>
        <dbReference type="Proteomes" id="UP000032604"/>
    </source>
</evidence>
<dbReference type="RefSeq" id="WP_045528477.1">
    <property type="nucleotide sequence ID" value="NZ_CP011043.1"/>
</dbReference>
<dbReference type="GO" id="GO:0051301">
    <property type="term" value="P:cell division"/>
    <property type="evidence" value="ECO:0007669"/>
    <property type="project" value="UniProtKB-KW"/>
</dbReference>
<dbReference type="InterPro" id="IPR003838">
    <property type="entry name" value="ABC3_permease_C"/>
</dbReference>
<keyword evidence="10" id="KW-0131">Cell cycle</keyword>
<feature type="transmembrane region" description="Helical" evidence="7">
    <location>
        <begin position="30"/>
        <end position="54"/>
    </location>
</feature>
<name>A0A0D5CI36_9MICO</name>
<keyword evidence="3 7" id="KW-0812">Transmembrane</keyword>
<dbReference type="Pfam" id="PF12704">
    <property type="entry name" value="MacB_PCD"/>
    <property type="match status" value="1"/>
</dbReference>
<dbReference type="GO" id="GO:0005886">
    <property type="term" value="C:plasma membrane"/>
    <property type="evidence" value="ECO:0007669"/>
    <property type="project" value="UniProtKB-SubCell"/>
</dbReference>
<dbReference type="Pfam" id="PF02687">
    <property type="entry name" value="FtsX"/>
    <property type="match status" value="1"/>
</dbReference>
<reference evidence="10 11" key="1">
    <citation type="journal article" date="2015" name="Genome Announc.">
        <title>Complete Genome Sequence of Clavibacter michiganensis subsp. insidiosus R1-1 Using PacBio Single-Molecule Real-Time Technology.</title>
        <authorList>
            <person name="Lu Y."/>
            <person name="Samac D.A."/>
            <person name="Glazebrook J."/>
            <person name="Ishimaru C.A."/>
        </authorList>
    </citation>
    <scope>NUCLEOTIDE SEQUENCE [LARGE SCALE GENOMIC DNA]</scope>
    <source>
        <strain evidence="10 11">R1-1</strain>
    </source>
</reference>
<organism evidence="10 11">
    <name type="scientific">Clavibacter michiganensis subsp. insidiosus</name>
    <dbReference type="NCBI Taxonomy" id="33014"/>
    <lineage>
        <taxon>Bacteria</taxon>
        <taxon>Bacillati</taxon>
        <taxon>Actinomycetota</taxon>
        <taxon>Actinomycetes</taxon>
        <taxon>Micrococcales</taxon>
        <taxon>Microbacteriaceae</taxon>
        <taxon>Clavibacter</taxon>
    </lineage>
</organism>
<keyword evidence="10" id="KW-0132">Cell division</keyword>
<feature type="domain" description="MacB-like periplasmic core" evidence="9">
    <location>
        <begin position="31"/>
        <end position="219"/>
    </location>
</feature>
<dbReference type="AlphaFoldDB" id="A0A0D5CI36"/>
<feature type="transmembrane region" description="Helical" evidence="7">
    <location>
        <begin position="372"/>
        <end position="400"/>
    </location>
</feature>
<feature type="domain" description="ABC3 transporter permease C-terminal" evidence="8">
    <location>
        <begin position="286"/>
        <end position="402"/>
    </location>
</feature>